<evidence type="ECO:0000256" key="4">
    <source>
        <dbReference type="ARBA" id="ARBA00023125"/>
    </source>
</evidence>
<dbReference type="Proteomes" id="UP001211907">
    <property type="component" value="Unassembled WGS sequence"/>
</dbReference>
<keyword evidence="5" id="KW-0804">Transcription</keyword>
<feature type="transmembrane region" description="Helical" evidence="7">
    <location>
        <begin position="562"/>
        <end position="585"/>
    </location>
</feature>
<dbReference type="GO" id="GO:0005634">
    <property type="term" value="C:nucleus"/>
    <property type="evidence" value="ECO:0007669"/>
    <property type="project" value="UniProtKB-SubCell"/>
</dbReference>
<evidence type="ECO:0000256" key="2">
    <source>
        <dbReference type="ARBA" id="ARBA00010410"/>
    </source>
</evidence>
<protein>
    <submittedName>
        <fullName evidence="8">Small nuclear RNA activating complex, polypeptide 3</fullName>
    </submittedName>
</protein>
<gene>
    <name evidence="8" type="primary">SNAPC3</name>
    <name evidence="8" type="ORF">HK100_002762</name>
</gene>
<comment type="subcellular location">
    <subcellularLocation>
        <location evidence="1">Nucleus</location>
    </subcellularLocation>
</comment>
<dbReference type="PANTHER" id="PTHR13421:SF16">
    <property type="entry name" value="SNRNA-ACTIVATING PROTEIN COMPLEX SUBUNIT 3"/>
    <property type="match status" value="1"/>
</dbReference>
<evidence type="ECO:0000313" key="8">
    <source>
        <dbReference type="EMBL" id="KAJ3111221.1"/>
    </source>
</evidence>
<dbReference type="GO" id="GO:0000978">
    <property type="term" value="F:RNA polymerase II cis-regulatory region sequence-specific DNA binding"/>
    <property type="evidence" value="ECO:0007669"/>
    <property type="project" value="TreeGrafter"/>
</dbReference>
<evidence type="ECO:0000256" key="3">
    <source>
        <dbReference type="ARBA" id="ARBA00023015"/>
    </source>
</evidence>
<keyword evidence="3" id="KW-0805">Transcription regulation</keyword>
<dbReference type="GO" id="GO:0001046">
    <property type="term" value="F:core promoter sequence-specific DNA binding"/>
    <property type="evidence" value="ECO:0007669"/>
    <property type="project" value="TreeGrafter"/>
</dbReference>
<reference evidence="8" key="1">
    <citation type="submission" date="2020-05" db="EMBL/GenBank/DDBJ databases">
        <title>Phylogenomic resolution of chytrid fungi.</title>
        <authorList>
            <person name="Stajich J.E."/>
            <person name="Amses K."/>
            <person name="Simmons R."/>
            <person name="Seto K."/>
            <person name="Myers J."/>
            <person name="Bonds A."/>
            <person name="Quandt C.A."/>
            <person name="Barry K."/>
            <person name="Liu P."/>
            <person name="Grigoriev I."/>
            <person name="Longcore J.E."/>
            <person name="James T.Y."/>
        </authorList>
    </citation>
    <scope>NUCLEOTIDE SEQUENCE</scope>
    <source>
        <strain evidence="8">JEL0513</strain>
    </source>
</reference>
<keyword evidence="9" id="KW-1185">Reference proteome</keyword>
<comment type="caution">
    <text evidence="8">The sequence shown here is derived from an EMBL/GenBank/DDBJ whole genome shotgun (WGS) entry which is preliminary data.</text>
</comment>
<dbReference type="PANTHER" id="PTHR13421">
    <property type="entry name" value="SNRNA-ACTIVATING PROTEIN COMPLEX SUBUNIT 3"/>
    <property type="match status" value="1"/>
</dbReference>
<dbReference type="EMBL" id="JADGJH010001653">
    <property type="protein sequence ID" value="KAJ3111221.1"/>
    <property type="molecule type" value="Genomic_DNA"/>
</dbReference>
<evidence type="ECO:0000256" key="7">
    <source>
        <dbReference type="SAM" id="Phobius"/>
    </source>
</evidence>
<keyword evidence="7" id="KW-0812">Transmembrane</keyword>
<keyword evidence="4" id="KW-0238">DNA-binding</keyword>
<dbReference type="GO" id="GO:0042796">
    <property type="term" value="P:snRNA transcription by RNA polymerase III"/>
    <property type="evidence" value="ECO:0007669"/>
    <property type="project" value="TreeGrafter"/>
</dbReference>
<dbReference type="AlphaFoldDB" id="A0AAD5XF67"/>
<dbReference type="InterPro" id="IPR022042">
    <property type="entry name" value="snRNA-activating_su3"/>
</dbReference>
<sequence length="631" mass="69672">MPKIKQQLGWWSHTLAVASPLRINVANFARTATSSTVPNSNNNLGFQQQQVEIHNDPNFHRESDNDYDPDTQFLIRIPLSTIGNNPEPQININDLLLSTKPENRPKPNLARIPFPPPITSQIPIPLISTTPEAPAQQLQPMRAPISRNETVITIAFLTPAPPLQTGNAKTHKQHKILAQTQVLGSHTLNVFRDAIVGICLADRISGVYGGGGSGAEYAVNVGDAGVIKRGYFFVEGIFYGDVSAIIDWVNENPERRAHFQRFYTENSNTNGTGAGEKSSNSSTSCFESKVLQDVKFSDLSVRINYPYLYVHQGCCQHVVLFREIRLVHPLLDKNLEEFPKVYAAPDSLDRKCQMCTNIVATRMTVDDENAPLNPYFWCEKCFAGFHTSAPIPPYIIVAKISTDHFRSKKIFRLIHAEVPEKMMNGSSNQRRSSISNPAPTTETVIKISNAISNLSPSTPLPASEIPPVENNNAANNNSIASESQVTPLHTPPPEYDGLQLPTGTFLLAAVKMNFDTAPTYFDVIRPSRLEDRTSNLTYTSRMASLNAALATREMQRSIRTMTYHGFVIFSCAVISIVACIMSYVITQQLETVSVAFVAIVFLMNLTPGSAKYTHAAAGAVVVEAYCDDIDF</sequence>
<dbReference type="GO" id="GO:0019185">
    <property type="term" value="C:snRNA-activating protein complex"/>
    <property type="evidence" value="ECO:0007669"/>
    <property type="project" value="TreeGrafter"/>
</dbReference>
<keyword evidence="7" id="KW-0472">Membrane</keyword>
<proteinExistence type="inferred from homology"/>
<comment type="similarity">
    <text evidence="2">Belongs to the SNAPC3/SRD2 family.</text>
</comment>
<feature type="transmembrane region" description="Helical" evidence="7">
    <location>
        <begin position="591"/>
        <end position="607"/>
    </location>
</feature>
<dbReference type="GO" id="GO:0042795">
    <property type="term" value="P:snRNA transcription by RNA polymerase II"/>
    <property type="evidence" value="ECO:0007669"/>
    <property type="project" value="TreeGrafter"/>
</dbReference>
<keyword evidence="7" id="KW-1133">Transmembrane helix</keyword>
<evidence type="ECO:0000256" key="5">
    <source>
        <dbReference type="ARBA" id="ARBA00023163"/>
    </source>
</evidence>
<dbReference type="GO" id="GO:0001006">
    <property type="term" value="F:RNA polymerase III type 3 promoter sequence-specific DNA binding"/>
    <property type="evidence" value="ECO:0007669"/>
    <property type="project" value="TreeGrafter"/>
</dbReference>
<accession>A0AAD5XF67</accession>
<evidence type="ECO:0000256" key="1">
    <source>
        <dbReference type="ARBA" id="ARBA00004123"/>
    </source>
</evidence>
<dbReference type="GO" id="GO:0003681">
    <property type="term" value="F:bent DNA binding"/>
    <property type="evidence" value="ECO:0007669"/>
    <property type="project" value="TreeGrafter"/>
</dbReference>
<organism evidence="8 9">
    <name type="scientific">Physocladia obscura</name>
    <dbReference type="NCBI Taxonomy" id="109957"/>
    <lineage>
        <taxon>Eukaryota</taxon>
        <taxon>Fungi</taxon>
        <taxon>Fungi incertae sedis</taxon>
        <taxon>Chytridiomycota</taxon>
        <taxon>Chytridiomycota incertae sedis</taxon>
        <taxon>Chytridiomycetes</taxon>
        <taxon>Chytridiales</taxon>
        <taxon>Chytriomycetaceae</taxon>
        <taxon>Physocladia</taxon>
    </lineage>
</organism>
<keyword evidence="6" id="KW-0539">Nucleus</keyword>
<dbReference type="Pfam" id="PF12251">
    <property type="entry name" value="SNAPC3"/>
    <property type="match status" value="1"/>
</dbReference>
<name>A0AAD5XF67_9FUNG</name>
<evidence type="ECO:0000256" key="6">
    <source>
        <dbReference type="ARBA" id="ARBA00023242"/>
    </source>
</evidence>
<evidence type="ECO:0000313" key="9">
    <source>
        <dbReference type="Proteomes" id="UP001211907"/>
    </source>
</evidence>